<reference evidence="1 2" key="1">
    <citation type="submission" date="2018-06" db="EMBL/GenBank/DDBJ databases">
        <title>Genomic Encyclopedia of Archaeal and Bacterial Type Strains, Phase II (KMG-II): from individual species to whole genera.</title>
        <authorList>
            <person name="Goeker M."/>
        </authorList>
    </citation>
    <scope>NUCLEOTIDE SEQUENCE [LARGE SCALE GENOMIC DNA]</scope>
    <source>
        <strain evidence="1 2">DSM 27372</strain>
    </source>
</reference>
<dbReference type="RefSeq" id="WP_110827063.1">
    <property type="nucleotide sequence ID" value="NZ_QKLU01000001.1"/>
</dbReference>
<dbReference type="Proteomes" id="UP000248198">
    <property type="component" value="Unassembled WGS sequence"/>
</dbReference>
<proteinExistence type="predicted"/>
<keyword evidence="2" id="KW-1185">Reference proteome</keyword>
<gene>
    <name evidence="1" type="ORF">B0O44_101448</name>
</gene>
<dbReference type="AlphaFoldDB" id="A0A318ULQ5"/>
<name>A0A318ULQ5_9SPHI</name>
<sequence length="220" mass="25278">MEHPVLKKLLIKPEMTVLLDHLPENSASILYELSDNIKKVFSLDHPYDVVISFVKSKNELVDRLTALKDSIRPSTIIWVAYPKKTSGIQTDLSMMASWEEAEEFNLTPCASASINEVWTGIRLKPKDQVKSTGLANESIKNNAYGEFIDVENKRIRLPEDLKNTLGDHPIAYEFFEQLSWSNKKEYILWILSAKQDKTRISRIEKMMELLALKKKNPADK</sequence>
<evidence type="ECO:0000313" key="1">
    <source>
        <dbReference type="EMBL" id="PYF76973.1"/>
    </source>
</evidence>
<dbReference type="OrthoDB" id="9800461at2"/>
<evidence type="ECO:0000313" key="2">
    <source>
        <dbReference type="Proteomes" id="UP000248198"/>
    </source>
</evidence>
<protein>
    <submittedName>
        <fullName evidence="1">Bacteriocin resistance YdeI/OmpD-like protein</fullName>
    </submittedName>
</protein>
<comment type="caution">
    <text evidence="1">The sequence shown here is derived from an EMBL/GenBank/DDBJ whole genome shotgun (WGS) entry which is preliminary data.</text>
</comment>
<organism evidence="1 2">
    <name type="scientific">Pedobacter nutrimenti</name>
    <dbReference type="NCBI Taxonomy" id="1241337"/>
    <lineage>
        <taxon>Bacteria</taxon>
        <taxon>Pseudomonadati</taxon>
        <taxon>Bacteroidota</taxon>
        <taxon>Sphingobacteriia</taxon>
        <taxon>Sphingobacteriales</taxon>
        <taxon>Sphingobacteriaceae</taxon>
        <taxon>Pedobacter</taxon>
    </lineage>
</organism>
<dbReference type="EMBL" id="QKLU01000001">
    <property type="protein sequence ID" value="PYF76973.1"/>
    <property type="molecule type" value="Genomic_DNA"/>
</dbReference>
<dbReference type="Pfam" id="PF13376">
    <property type="entry name" value="OmdA"/>
    <property type="match status" value="1"/>
</dbReference>
<accession>A0A318ULQ5</accession>